<name>A0A1G2B6J6_9BACT</name>
<keyword evidence="1" id="KW-0812">Transmembrane</keyword>
<dbReference type="Pfam" id="PF18920">
    <property type="entry name" value="DUF5671"/>
    <property type="match status" value="1"/>
</dbReference>
<feature type="transmembrane region" description="Helical" evidence="1">
    <location>
        <begin position="171"/>
        <end position="193"/>
    </location>
</feature>
<feature type="transmembrane region" description="Helical" evidence="1">
    <location>
        <begin position="67"/>
        <end position="85"/>
    </location>
</feature>
<evidence type="ECO:0000256" key="1">
    <source>
        <dbReference type="SAM" id="Phobius"/>
    </source>
</evidence>
<dbReference type="STRING" id="1798542.A3F54_03345"/>
<comment type="caution">
    <text evidence="3">The sequence shown here is derived from an EMBL/GenBank/DDBJ whole genome shotgun (WGS) entry which is preliminary data.</text>
</comment>
<dbReference type="EMBL" id="MHKD01000011">
    <property type="protein sequence ID" value="OGY84791.1"/>
    <property type="molecule type" value="Genomic_DNA"/>
</dbReference>
<feature type="transmembrane region" description="Helical" evidence="1">
    <location>
        <begin position="139"/>
        <end position="159"/>
    </location>
</feature>
<reference evidence="3 4" key="1">
    <citation type="journal article" date="2016" name="Nat. Commun.">
        <title>Thousands of microbial genomes shed light on interconnected biogeochemical processes in an aquifer system.</title>
        <authorList>
            <person name="Anantharaman K."/>
            <person name="Brown C.T."/>
            <person name="Hug L.A."/>
            <person name="Sharon I."/>
            <person name="Castelle C.J."/>
            <person name="Probst A.J."/>
            <person name="Thomas B.C."/>
            <person name="Singh A."/>
            <person name="Wilkins M.J."/>
            <person name="Karaoz U."/>
            <person name="Brodie E.L."/>
            <person name="Williams K.H."/>
            <person name="Hubbard S.S."/>
            <person name="Banfield J.F."/>
        </authorList>
    </citation>
    <scope>NUCLEOTIDE SEQUENCE [LARGE SCALE GENOMIC DNA]</scope>
</reference>
<dbReference type="InterPro" id="IPR043728">
    <property type="entry name" value="DUF5671"/>
</dbReference>
<protein>
    <recommendedName>
        <fullName evidence="2">DUF5671 domain-containing protein</fullName>
    </recommendedName>
</protein>
<evidence type="ECO:0000313" key="3">
    <source>
        <dbReference type="EMBL" id="OGY84791.1"/>
    </source>
</evidence>
<sequence length="325" mass="36434">MPKQKSAAPKNAGKKSSGPKSVFLHILMIVLLYMSIISSITVIFQYINILLPDPLGYDSQATIFNSIRLSSAVLLIAFPVFLYVAHLINKDMAGNSDIQQSKSRRWLLHFTIFATALTIIIDLITLVYNFYSGDLQTNFLLKVLTVIVIAAAVLGYYRFELNRTDPKSHTVKISAIIASVLIAITIIAGFFVAGTPETQRQVRFDYQRINDLQSIQSQVVFYWQQKKTLPANFEALASGVDGFIAAKDPETQEDYEYEKISDLKFKLCADFDTLLEQFEGTLEPSPYSNPELKGSQSWYHPAGRHCFTREIDPTLDSSNAGKVPL</sequence>
<accession>A0A1G2B6J6</accession>
<dbReference type="AlphaFoldDB" id="A0A1G2B6J6"/>
<dbReference type="Proteomes" id="UP000176952">
    <property type="component" value="Unassembled WGS sequence"/>
</dbReference>
<organism evidence="3 4">
    <name type="scientific">Candidatus Kerfeldbacteria bacterium RIFCSPHIGHO2_12_FULL_48_17</name>
    <dbReference type="NCBI Taxonomy" id="1798542"/>
    <lineage>
        <taxon>Bacteria</taxon>
        <taxon>Candidatus Kerfeldiibacteriota</taxon>
    </lineage>
</organism>
<feature type="domain" description="DUF5671" evidence="2">
    <location>
        <begin position="22"/>
        <end position="156"/>
    </location>
</feature>
<gene>
    <name evidence="3" type="ORF">A3F54_03345</name>
</gene>
<evidence type="ECO:0000313" key="4">
    <source>
        <dbReference type="Proteomes" id="UP000176952"/>
    </source>
</evidence>
<dbReference type="SUPFAM" id="SSF103473">
    <property type="entry name" value="MFS general substrate transporter"/>
    <property type="match status" value="1"/>
</dbReference>
<feature type="transmembrane region" description="Helical" evidence="1">
    <location>
        <begin position="106"/>
        <end position="127"/>
    </location>
</feature>
<keyword evidence="1" id="KW-0472">Membrane</keyword>
<feature type="transmembrane region" description="Helical" evidence="1">
    <location>
        <begin position="21"/>
        <end position="47"/>
    </location>
</feature>
<proteinExistence type="predicted"/>
<keyword evidence="1" id="KW-1133">Transmembrane helix</keyword>
<evidence type="ECO:0000259" key="2">
    <source>
        <dbReference type="Pfam" id="PF18920"/>
    </source>
</evidence>
<dbReference type="InterPro" id="IPR036259">
    <property type="entry name" value="MFS_trans_sf"/>
</dbReference>